<comment type="caution">
    <text evidence="2">The sequence shown here is derived from an EMBL/GenBank/DDBJ whole genome shotgun (WGS) entry which is preliminary data.</text>
</comment>
<evidence type="ECO:0000256" key="1">
    <source>
        <dbReference type="SAM" id="MobiDB-lite"/>
    </source>
</evidence>
<feature type="region of interest" description="Disordered" evidence="1">
    <location>
        <begin position="49"/>
        <end position="69"/>
    </location>
</feature>
<dbReference type="AlphaFoldDB" id="A0A4C1Z409"/>
<organism evidence="2 3">
    <name type="scientific">Eumeta variegata</name>
    <name type="common">Bagworm moth</name>
    <name type="synonym">Eumeta japonica</name>
    <dbReference type="NCBI Taxonomy" id="151549"/>
    <lineage>
        <taxon>Eukaryota</taxon>
        <taxon>Metazoa</taxon>
        <taxon>Ecdysozoa</taxon>
        <taxon>Arthropoda</taxon>
        <taxon>Hexapoda</taxon>
        <taxon>Insecta</taxon>
        <taxon>Pterygota</taxon>
        <taxon>Neoptera</taxon>
        <taxon>Endopterygota</taxon>
        <taxon>Lepidoptera</taxon>
        <taxon>Glossata</taxon>
        <taxon>Ditrysia</taxon>
        <taxon>Tineoidea</taxon>
        <taxon>Psychidae</taxon>
        <taxon>Oiketicinae</taxon>
        <taxon>Eumeta</taxon>
    </lineage>
</organism>
<name>A0A4C1Z409_EUMVA</name>
<feature type="region of interest" description="Disordered" evidence="1">
    <location>
        <begin position="20"/>
        <end position="39"/>
    </location>
</feature>
<reference evidence="2 3" key="1">
    <citation type="journal article" date="2019" name="Commun. Biol.">
        <title>The bagworm genome reveals a unique fibroin gene that provides high tensile strength.</title>
        <authorList>
            <person name="Kono N."/>
            <person name="Nakamura H."/>
            <person name="Ohtoshi R."/>
            <person name="Tomita M."/>
            <person name="Numata K."/>
            <person name="Arakawa K."/>
        </authorList>
    </citation>
    <scope>NUCLEOTIDE SEQUENCE [LARGE SCALE GENOMIC DNA]</scope>
</reference>
<evidence type="ECO:0000313" key="3">
    <source>
        <dbReference type="Proteomes" id="UP000299102"/>
    </source>
</evidence>
<evidence type="ECO:0000313" key="2">
    <source>
        <dbReference type="EMBL" id="GBP83511.1"/>
    </source>
</evidence>
<dbReference type="OrthoDB" id="548795at2759"/>
<gene>
    <name evidence="2" type="ORF">EVAR_98856_1</name>
</gene>
<keyword evidence="3" id="KW-1185">Reference proteome</keyword>
<dbReference type="EMBL" id="BGZK01001625">
    <property type="protein sequence ID" value="GBP83511.1"/>
    <property type="molecule type" value="Genomic_DNA"/>
</dbReference>
<protein>
    <submittedName>
        <fullName evidence="2">Uncharacterized protein</fullName>
    </submittedName>
</protein>
<sequence>MKQELLEYFIRRRSDAARCHQLGGSSGGPSSGGWSSPAVQPRCVHLHHREANKQASHQRENGHRRPWTFSPQRRHQCLAGLLGGKRLSNGGDWVDGGRTEDFSQYCLFII</sequence>
<dbReference type="Proteomes" id="UP000299102">
    <property type="component" value="Unassembled WGS sequence"/>
</dbReference>
<feature type="compositionally biased region" description="Basic and acidic residues" evidence="1">
    <location>
        <begin position="49"/>
        <end position="63"/>
    </location>
</feature>
<proteinExistence type="predicted"/>
<accession>A0A4C1Z409</accession>